<gene>
    <name evidence="1" type="ORF">NC653_040814</name>
</gene>
<name>A0AAD6L815_9ROSI</name>
<sequence length="56" mass="6377">MWLVKEIDVGKAGPTMELHEEQRKEHGILTVPLKSVDARSDAQQVSWCEEKVLAFI</sequence>
<dbReference type="AlphaFoldDB" id="A0AAD6L815"/>
<keyword evidence="2" id="KW-1185">Reference proteome</keyword>
<comment type="caution">
    <text evidence="1">The sequence shown here is derived from an EMBL/GenBank/DDBJ whole genome shotgun (WGS) entry which is preliminary data.</text>
</comment>
<organism evidence="1 2">
    <name type="scientific">Populus alba x Populus x berolinensis</name>
    <dbReference type="NCBI Taxonomy" id="444605"/>
    <lineage>
        <taxon>Eukaryota</taxon>
        <taxon>Viridiplantae</taxon>
        <taxon>Streptophyta</taxon>
        <taxon>Embryophyta</taxon>
        <taxon>Tracheophyta</taxon>
        <taxon>Spermatophyta</taxon>
        <taxon>Magnoliopsida</taxon>
        <taxon>eudicotyledons</taxon>
        <taxon>Gunneridae</taxon>
        <taxon>Pentapetalae</taxon>
        <taxon>rosids</taxon>
        <taxon>fabids</taxon>
        <taxon>Malpighiales</taxon>
        <taxon>Salicaceae</taxon>
        <taxon>Saliceae</taxon>
        <taxon>Populus</taxon>
    </lineage>
</organism>
<dbReference type="EMBL" id="JAQIZT010000019">
    <property type="protein sequence ID" value="KAJ6951493.1"/>
    <property type="molecule type" value="Genomic_DNA"/>
</dbReference>
<reference evidence="1" key="1">
    <citation type="journal article" date="2023" name="Mol. Ecol. Resour.">
        <title>Chromosome-level genome assembly of a triploid poplar Populus alba 'Berolinensis'.</title>
        <authorList>
            <person name="Chen S."/>
            <person name="Yu Y."/>
            <person name="Wang X."/>
            <person name="Wang S."/>
            <person name="Zhang T."/>
            <person name="Zhou Y."/>
            <person name="He R."/>
            <person name="Meng N."/>
            <person name="Wang Y."/>
            <person name="Liu W."/>
            <person name="Liu Z."/>
            <person name="Liu J."/>
            <person name="Guo Q."/>
            <person name="Huang H."/>
            <person name="Sederoff R.R."/>
            <person name="Wang G."/>
            <person name="Qu G."/>
            <person name="Chen S."/>
        </authorList>
    </citation>
    <scope>NUCLEOTIDE SEQUENCE</scope>
    <source>
        <strain evidence="1">SC-2020</strain>
    </source>
</reference>
<accession>A0AAD6L815</accession>
<evidence type="ECO:0000313" key="2">
    <source>
        <dbReference type="Proteomes" id="UP001164929"/>
    </source>
</evidence>
<protein>
    <submittedName>
        <fullName evidence="1">Uncharacterized protein</fullName>
    </submittedName>
</protein>
<evidence type="ECO:0000313" key="1">
    <source>
        <dbReference type="EMBL" id="KAJ6951493.1"/>
    </source>
</evidence>
<proteinExistence type="predicted"/>
<dbReference type="Proteomes" id="UP001164929">
    <property type="component" value="Chromosome 19"/>
</dbReference>